<dbReference type="KEGG" id="aon:DEH84_08145"/>
<dbReference type="OrthoDB" id="5362036at2"/>
<keyword evidence="1" id="KW-0812">Transmembrane</keyword>
<protein>
    <submittedName>
        <fullName evidence="2">Type IV conjugative transfer system protein TraE</fullName>
    </submittedName>
</protein>
<evidence type="ECO:0000256" key="1">
    <source>
        <dbReference type="SAM" id="Phobius"/>
    </source>
</evidence>
<keyword evidence="1" id="KW-0472">Membrane</keyword>
<keyword evidence="1" id="KW-1133">Transmembrane helix</keyword>
<sequence>MDFERLNSDIKEMRRRNRSLGLAVGVLASGHVVALLVILNLIGTVRTVVVPPTIDKTFWVSRDKASGEYLEQMGGFMAWLVLDVTPSSIDWKKNILLGYVEPDQYGPLKTRQEVEAERLKRINASTMFMPQQLVPSEDKQSVVVRGRLRTLVNGFETANDLKAYLIEFSFNGARMHLKTFKEVPNAS</sequence>
<proteinExistence type="predicted"/>
<dbReference type="Proteomes" id="UP000244892">
    <property type="component" value="Chromosome"/>
</dbReference>
<evidence type="ECO:0000313" key="2">
    <source>
        <dbReference type="EMBL" id="AWI53405.1"/>
    </source>
</evidence>
<dbReference type="EMBL" id="CP029210">
    <property type="protein sequence ID" value="AWI53405.1"/>
    <property type="molecule type" value="Genomic_DNA"/>
</dbReference>
<gene>
    <name evidence="2" type="primary">traE</name>
    <name evidence="2" type="ORF">DEH84_08145</name>
</gene>
<dbReference type="NCBIfam" id="TIGR02761">
    <property type="entry name" value="TraE_TIGR"/>
    <property type="match status" value="1"/>
</dbReference>
<keyword evidence="3" id="KW-1185">Reference proteome</keyword>
<organism evidence="2 3">
    <name type="scientific">Aquabacterium olei</name>
    <dbReference type="NCBI Taxonomy" id="1296669"/>
    <lineage>
        <taxon>Bacteria</taxon>
        <taxon>Pseudomonadati</taxon>
        <taxon>Pseudomonadota</taxon>
        <taxon>Betaproteobacteria</taxon>
        <taxon>Burkholderiales</taxon>
        <taxon>Aquabacterium</taxon>
    </lineage>
</organism>
<dbReference type="Pfam" id="PF05309">
    <property type="entry name" value="TraE"/>
    <property type="match status" value="1"/>
</dbReference>
<dbReference type="InterPro" id="IPR007973">
    <property type="entry name" value="Pilus_assembly_TraE"/>
</dbReference>
<evidence type="ECO:0000313" key="3">
    <source>
        <dbReference type="Proteomes" id="UP000244892"/>
    </source>
</evidence>
<feature type="transmembrane region" description="Helical" evidence="1">
    <location>
        <begin position="20"/>
        <end position="42"/>
    </location>
</feature>
<dbReference type="RefSeq" id="WP_109036397.1">
    <property type="nucleotide sequence ID" value="NZ_CP029210.1"/>
</dbReference>
<reference evidence="2 3" key="1">
    <citation type="submission" date="2018-05" db="EMBL/GenBank/DDBJ databases">
        <title>complete genome sequence of Aquabacterium olei NBRC 110486.</title>
        <authorList>
            <person name="Tang B."/>
            <person name="Chang J."/>
            <person name="Zhang L."/>
            <person name="Yang H."/>
        </authorList>
    </citation>
    <scope>NUCLEOTIDE SEQUENCE [LARGE SCALE GENOMIC DNA]</scope>
    <source>
        <strain evidence="2 3">NBRC 110486</strain>
    </source>
</reference>
<dbReference type="AlphaFoldDB" id="A0A2U8FQS7"/>
<accession>A0A2U8FQS7</accession>
<name>A0A2U8FQS7_9BURK</name>